<gene>
    <name evidence="2" type="ORF">EXN66_Car021814</name>
</gene>
<dbReference type="EMBL" id="CM015734">
    <property type="protein sequence ID" value="KAF3706123.1"/>
    <property type="molecule type" value="Genomic_DNA"/>
</dbReference>
<keyword evidence="3" id="KW-1185">Reference proteome</keyword>
<dbReference type="AlphaFoldDB" id="A0A6G1QUZ3"/>
<reference evidence="3" key="2">
    <citation type="submission" date="2019-02" db="EMBL/GenBank/DDBJ databases">
        <title>Opniocepnalus argus Var Kimnra genome.</title>
        <authorList>
            <person name="Zhou C."/>
            <person name="Xiao S."/>
        </authorList>
    </citation>
    <scope>NUCLEOTIDE SEQUENCE [LARGE SCALE GENOMIC DNA]</scope>
</reference>
<evidence type="ECO:0000256" key="1">
    <source>
        <dbReference type="SAM" id="MobiDB-lite"/>
    </source>
</evidence>
<dbReference type="Proteomes" id="UP000503349">
    <property type="component" value="Chromosome 23"/>
</dbReference>
<feature type="compositionally biased region" description="Basic and acidic residues" evidence="1">
    <location>
        <begin position="84"/>
        <end position="93"/>
    </location>
</feature>
<organism evidence="2 3">
    <name type="scientific">Channa argus</name>
    <name type="common">Northern snakehead</name>
    <name type="synonym">Ophicephalus argus</name>
    <dbReference type="NCBI Taxonomy" id="215402"/>
    <lineage>
        <taxon>Eukaryota</taxon>
        <taxon>Metazoa</taxon>
        <taxon>Chordata</taxon>
        <taxon>Craniata</taxon>
        <taxon>Vertebrata</taxon>
        <taxon>Euteleostomi</taxon>
        <taxon>Actinopterygii</taxon>
        <taxon>Neopterygii</taxon>
        <taxon>Teleostei</taxon>
        <taxon>Neoteleostei</taxon>
        <taxon>Acanthomorphata</taxon>
        <taxon>Anabantaria</taxon>
        <taxon>Anabantiformes</taxon>
        <taxon>Channoidei</taxon>
        <taxon>Channidae</taxon>
        <taxon>Channa</taxon>
    </lineage>
</organism>
<reference evidence="2 3" key="1">
    <citation type="submission" date="2019-02" db="EMBL/GenBank/DDBJ databases">
        <title>Opniocepnalus argus genome.</title>
        <authorList>
            <person name="Zhou C."/>
            <person name="Xiao S."/>
        </authorList>
    </citation>
    <scope>NUCLEOTIDE SEQUENCE [LARGE SCALE GENOMIC DNA]</scope>
    <source>
        <strain evidence="2">OARG1902GOOAL</strain>
        <tissue evidence="2">Muscle</tissue>
    </source>
</reference>
<feature type="region of interest" description="Disordered" evidence="1">
    <location>
        <begin position="38"/>
        <end position="93"/>
    </location>
</feature>
<sequence>MKGNGADENKKTMARDTYYHLRLCGGSEAGVAAAVGGAQLRSGGSSSVSRSAAVEESGRSGAWHRESGSLHTQSSTERPAGRRAGAERSGMEL</sequence>
<evidence type="ECO:0000313" key="2">
    <source>
        <dbReference type="EMBL" id="KAF3706123.1"/>
    </source>
</evidence>
<name>A0A6G1QUZ3_CHAAH</name>
<evidence type="ECO:0000313" key="3">
    <source>
        <dbReference type="Proteomes" id="UP000503349"/>
    </source>
</evidence>
<feature type="compositionally biased region" description="Low complexity" evidence="1">
    <location>
        <begin position="38"/>
        <end position="55"/>
    </location>
</feature>
<protein>
    <submittedName>
        <fullName evidence="2">Uncharacterized protein</fullName>
    </submittedName>
</protein>
<proteinExistence type="predicted"/>
<accession>A0A6G1QUZ3</accession>